<dbReference type="EMBL" id="NCKW01009959">
    <property type="protein sequence ID" value="POM65723.1"/>
    <property type="molecule type" value="Genomic_DNA"/>
</dbReference>
<evidence type="ECO:0000313" key="2">
    <source>
        <dbReference type="Proteomes" id="UP000237271"/>
    </source>
</evidence>
<dbReference type="Proteomes" id="UP000237271">
    <property type="component" value="Unassembled WGS sequence"/>
</dbReference>
<comment type="caution">
    <text evidence="1">The sequence shown here is derived from an EMBL/GenBank/DDBJ whole genome shotgun (WGS) entry which is preliminary data.</text>
</comment>
<dbReference type="AlphaFoldDB" id="A0A2P4XJI7"/>
<dbReference type="OrthoDB" id="94134at2759"/>
<name>A0A2P4XJI7_9STRA</name>
<protein>
    <submittedName>
        <fullName evidence="1">Uncharacterized protein</fullName>
    </submittedName>
</protein>
<gene>
    <name evidence="1" type="ORF">PHPALM_18522</name>
</gene>
<accession>A0A2P4XJI7</accession>
<evidence type="ECO:0000313" key="1">
    <source>
        <dbReference type="EMBL" id="POM65723.1"/>
    </source>
</evidence>
<keyword evidence="2" id="KW-1185">Reference proteome</keyword>
<organism evidence="1 2">
    <name type="scientific">Phytophthora palmivora</name>
    <dbReference type="NCBI Taxonomy" id="4796"/>
    <lineage>
        <taxon>Eukaryota</taxon>
        <taxon>Sar</taxon>
        <taxon>Stramenopiles</taxon>
        <taxon>Oomycota</taxon>
        <taxon>Peronosporomycetes</taxon>
        <taxon>Peronosporales</taxon>
        <taxon>Peronosporaceae</taxon>
        <taxon>Phytophthora</taxon>
    </lineage>
</organism>
<sequence>MHDTVDQDTQNESLLILAFFGHICSTAHARDRDNLDSNEAPTVPLSAACVGGLRRVLEGYEKVINNLKKRCLVKINEGKRQLKASGYELLAEKLMAITPVKECQSWSTVLFGWGYFVLM</sequence>
<proteinExistence type="predicted"/>
<reference evidence="1 2" key="1">
    <citation type="journal article" date="2017" name="Genome Biol. Evol.">
        <title>Phytophthora megakarya and P. palmivora, closely related causal agents of cacao black pod rot, underwent increases in genome sizes and gene numbers by different mechanisms.</title>
        <authorList>
            <person name="Ali S.S."/>
            <person name="Shao J."/>
            <person name="Lary D.J."/>
            <person name="Kronmiller B."/>
            <person name="Shen D."/>
            <person name="Strem M.D."/>
            <person name="Amoako-Attah I."/>
            <person name="Akrofi A.Y."/>
            <person name="Begoude B.A."/>
            <person name="Ten Hoopen G.M."/>
            <person name="Coulibaly K."/>
            <person name="Kebe B.I."/>
            <person name="Melnick R.L."/>
            <person name="Guiltinan M.J."/>
            <person name="Tyler B.M."/>
            <person name="Meinhardt L.W."/>
            <person name="Bailey B.A."/>
        </authorList>
    </citation>
    <scope>NUCLEOTIDE SEQUENCE [LARGE SCALE GENOMIC DNA]</scope>
    <source>
        <strain evidence="2">sbr112.9</strain>
    </source>
</reference>